<sequence length="160" mass="18704">MIVKPNHHYSFHIPQQLKLWGPLFGMEEFSGERLIGILQKNPTNNWISNIHATLMRQVNGLQKLIAGHLQVNKVLEGQAEEKEEGDYNVMEREQHVYVATMKMLTKEAVKFQRWNNFLHTPGAFILSRYTRQIPFSEYHDRRISTMAPNNVLFIKLQGCI</sequence>
<gene>
    <name evidence="1" type="ORF">O181_003193</name>
</gene>
<dbReference type="EMBL" id="AVOT02000564">
    <property type="protein sequence ID" value="MBW0463478.1"/>
    <property type="molecule type" value="Genomic_DNA"/>
</dbReference>
<name>A0A9Q3GDB7_9BASI</name>
<evidence type="ECO:0000313" key="1">
    <source>
        <dbReference type="EMBL" id="MBW0463478.1"/>
    </source>
</evidence>
<keyword evidence="2" id="KW-1185">Reference proteome</keyword>
<protein>
    <submittedName>
        <fullName evidence="1">Uncharacterized protein</fullName>
    </submittedName>
</protein>
<comment type="caution">
    <text evidence="1">The sequence shown here is derived from an EMBL/GenBank/DDBJ whole genome shotgun (WGS) entry which is preliminary data.</text>
</comment>
<evidence type="ECO:0000313" key="2">
    <source>
        <dbReference type="Proteomes" id="UP000765509"/>
    </source>
</evidence>
<organism evidence="1 2">
    <name type="scientific">Austropuccinia psidii MF-1</name>
    <dbReference type="NCBI Taxonomy" id="1389203"/>
    <lineage>
        <taxon>Eukaryota</taxon>
        <taxon>Fungi</taxon>
        <taxon>Dikarya</taxon>
        <taxon>Basidiomycota</taxon>
        <taxon>Pucciniomycotina</taxon>
        <taxon>Pucciniomycetes</taxon>
        <taxon>Pucciniales</taxon>
        <taxon>Sphaerophragmiaceae</taxon>
        <taxon>Austropuccinia</taxon>
    </lineage>
</organism>
<dbReference type="OrthoDB" id="3239894at2759"/>
<dbReference type="Proteomes" id="UP000765509">
    <property type="component" value="Unassembled WGS sequence"/>
</dbReference>
<accession>A0A9Q3GDB7</accession>
<reference evidence="1" key="1">
    <citation type="submission" date="2021-03" db="EMBL/GenBank/DDBJ databases">
        <title>Draft genome sequence of rust myrtle Austropuccinia psidii MF-1, a brazilian biotype.</title>
        <authorList>
            <person name="Quecine M.C."/>
            <person name="Pachon D.M.R."/>
            <person name="Bonatelli M.L."/>
            <person name="Correr F.H."/>
            <person name="Franceschini L.M."/>
            <person name="Leite T.F."/>
            <person name="Margarido G.R.A."/>
            <person name="Almeida C.A."/>
            <person name="Ferrarezi J.A."/>
            <person name="Labate C.A."/>
        </authorList>
    </citation>
    <scope>NUCLEOTIDE SEQUENCE</scope>
    <source>
        <strain evidence="1">MF-1</strain>
    </source>
</reference>
<proteinExistence type="predicted"/>
<dbReference type="AlphaFoldDB" id="A0A9Q3GDB7"/>